<dbReference type="OrthoDB" id="2735536at2759"/>
<comment type="caution">
    <text evidence="2">The sequence shown here is derived from an EMBL/GenBank/DDBJ whole genome shotgun (WGS) entry which is preliminary data.</text>
</comment>
<evidence type="ECO:0008006" key="4">
    <source>
        <dbReference type="Google" id="ProtNLM"/>
    </source>
</evidence>
<dbReference type="EMBL" id="BPQB01000005">
    <property type="protein sequence ID" value="GJE87036.1"/>
    <property type="molecule type" value="Genomic_DNA"/>
</dbReference>
<dbReference type="PANTHER" id="PTHR28058:SF1">
    <property type="entry name" value="SMALL RIBOSOMAL SUBUNIT PROTEIN BS1M"/>
    <property type="match status" value="1"/>
</dbReference>
<organism evidence="2 3">
    <name type="scientific">Phanerochaete sordida</name>
    <dbReference type="NCBI Taxonomy" id="48140"/>
    <lineage>
        <taxon>Eukaryota</taxon>
        <taxon>Fungi</taxon>
        <taxon>Dikarya</taxon>
        <taxon>Basidiomycota</taxon>
        <taxon>Agaricomycotina</taxon>
        <taxon>Agaricomycetes</taxon>
        <taxon>Polyporales</taxon>
        <taxon>Phanerochaetaceae</taxon>
        <taxon>Phanerochaete</taxon>
    </lineage>
</organism>
<protein>
    <recommendedName>
        <fullName evidence="4">Mitochondrial ribosomal protein MRP51</fullName>
    </recommendedName>
</protein>
<feature type="region of interest" description="Disordered" evidence="1">
    <location>
        <begin position="350"/>
        <end position="400"/>
    </location>
</feature>
<reference evidence="2 3" key="1">
    <citation type="submission" date="2021-08" db="EMBL/GenBank/DDBJ databases">
        <title>Draft Genome Sequence of Phanerochaete sordida strain YK-624.</title>
        <authorList>
            <person name="Mori T."/>
            <person name="Dohra H."/>
            <person name="Suzuki T."/>
            <person name="Kawagishi H."/>
            <person name="Hirai H."/>
        </authorList>
    </citation>
    <scope>NUCLEOTIDE SEQUENCE [LARGE SCALE GENOMIC DNA]</scope>
    <source>
        <strain evidence="2 3">YK-624</strain>
    </source>
</reference>
<keyword evidence="3" id="KW-1185">Reference proteome</keyword>
<feature type="compositionally biased region" description="Low complexity" evidence="1">
    <location>
        <begin position="110"/>
        <end position="133"/>
    </location>
</feature>
<accession>A0A9P3G2F6</accession>
<proteinExistence type="predicted"/>
<sequence length="416" mass="45999">MTATSSQFAALLRRSKFASYDRTIGQVYSSFDGHLHRGNFGLKRPFPVRGREAHVMVNAVDSREEQTEWKRAENEAQFMKMWEEVGVTPKLASESPWATKMGPGAEVTWSMDSDFAPSDADSSVNSNQSAPSSDVYGHTSSAVPNIAAMSDKQFESYLKKLRQMRPEFASYLKEVATRRAEKEGVKSGPADSTAGFTSFWEHSEKPSAEYRHFLGSQAYKAYSSPGSRAIEQQPQTYGGLHYAKHPELQDQFLNRARPGRLVIEGIGNGGNPWWGVIFAGHNATISNATTVPSGHLDFKQLMKPGEHDTQAGVAKFRIAQVMFNYPPQTVGQRPGGLAQARMETRVRVENEADMSRSNTHRPGSPAYVGQSQRKLPTDGFLTYHPKSTAPQAPARESSPADVLLTLRNLVGNKKRT</sequence>
<evidence type="ECO:0000256" key="1">
    <source>
        <dbReference type="SAM" id="MobiDB-lite"/>
    </source>
</evidence>
<gene>
    <name evidence="2" type="ORF">PsYK624_031190</name>
</gene>
<dbReference type="Proteomes" id="UP000703269">
    <property type="component" value="Unassembled WGS sequence"/>
</dbReference>
<name>A0A9P3G2F6_9APHY</name>
<dbReference type="InterPro" id="IPR016712">
    <property type="entry name" value="Rbsml_bS1m-like"/>
</dbReference>
<dbReference type="AlphaFoldDB" id="A0A9P3G2F6"/>
<evidence type="ECO:0000313" key="2">
    <source>
        <dbReference type="EMBL" id="GJE87036.1"/>
    </source>
</evidence>
<dbReference type="Pfam" id="PF11709">
    <property type="entry name" value="Mit_ribos_Mrp51"/>
    <property type="match status" value="1"/>
</dbReference>
<feature type="region of interest" description="Disordered" evidence="1">
    <location>
        <begin position="108"/>
        <end position="138"/>
    </location>
</feature>
<evidence type="ECO:0000313" key="3">
    <source>
        <dbReference type="Proteomes" id="UP000703269"/>
    </source>
</evidence>
<dbReference type="PANTHER" id="PTHR28058">
    <property type="entry name" value="37S RIBOSOMAL PROTEIN MRP51, MITOCHONDRIAL"/>
    <property type="match status" value="1"/>
</dbReference>